<evidence type="ECO:0000313" key="2">
    <source>
        <dbReference type="EMBL" id="CAI9912806.1"/>
    </source>
</evidence>
<name>A0AA86TAJ0_9EUKA</name>
<evidence type="ECO:0000256" key="1">
    <source>
        <dbReference type="SAM" id="Coils"/>
    </source>
</evidence>
<keyword evidence="1" id="KW-0175">Coiled coil</keyword>
<protein>
    <submittedName>
        <fullName evidence="3">Hypothetical_protein</fullName>
    </submittedName>
</protein>
<evidence type="ECO:0000313" key="4">
    <source>
        <dbReference type="Proteomes" id="UP001642409"/>
    </source>
</evidence>
<dbReference type="EMBL" id="CATOUU010000003">
    <property type="protein sequence ID" value="CAI9912806.1"/>
    <property type="molecule type" value="Genomic_DNA"/>
</dbReference>
<proteinExistence type="predicted"/>
<accession>A0AA86TAJ0</accession>
<comment type="caution">
    <text evidence="2">The sequence shown here is derived from an EMBL/GenBank/DDBJ whole genome shotgun (WGS) entry which is preliminary data.</text>
</comment>
<gene>
    <name evidence="3" type="ORF">HINF_LOCUS15906</name>
    <name evidence="2" type="ORF">HINF_LOCUS451</name>
</gene>
<organism evidence="2">
    <name type="scientific">Hexamita inflata</name>
    <dbReference type="NCBI Taxonomy" id="28002"/>
    <lineage>
        <taxon>Eukaryota</taxon>
        <taxon>Metamonada</taxon>
        <taxon>Diplomonadida</taxon>
        <taxon>Hexamitidae</taxon>
        <taxon>Hexamitinae</taxon>
        <taxon>Hexamita</taxon>
    </lineage>
</organism>
<reference evidence="3 4" key="2">
    <citation type="submission" date="2024-07" db="EMBL/GenBank/DDBJ databases">
        <authorList>
            <person name="Akdeniz Z."/>
        </authorList>
    </citation>
    <scope>NUCLEOTIDE SEQUENCE [LARGE SCALE GENOMIC DNA]</scope>
</reference>
<keyword evidence="4" id="KW-1185">Reference proteome</keyword>
<dbReference type="AlphaFoldDB" id="A0AA86TAJ0"/>
<feature type="coiled-coil region" evidence="1">
    <location>
        <begin position="96"/>
        <end position="178"/>
    </location>
</feature>
<evidence type="ECO:0000313" key="3">
    <source>
        <dbReference type="EMBL" id="CAL5998783.1"/>
    </source>
</evidence>
<reference evidence="2" key="1">
    <citation type="submission" date="2023-06" db="EMBL/GenBank/DDBJ databases">
        <authorList>
            <person name="Kurt Z."/>
        </authorList>
    </citation>
    <scope>NUCLEOTIDE SEQUENCE</scope>
</reference>
<dbReference type="Proteomes" id="UP001642409">
    <property type="component" value="Unassembled WGS sequence"/>
</dbReference>
<sequence>MNLQASLENLRFALSQITHTSLTYKHVASCLYKSKYLSKPPPHPNYRVQISQIQNLYLGYEQALSNLSSKLDLLVREVSSKMNLLKCQLVKNDKKAKMQQNKIKTVKNKINRIQTKLNKAKKELDKTNMKYILDQHLCLLQHEVKNSQELRNEINKENIEAENNVQTLFRQLTEEQEKYFTELSIQIQNEADKVYMSPTPKKSAEKIVFAPDETEFQIRYKEEGMNKSELISIRLSIISFYIRYIIGNSKQILNCFQCI</sequence>
<dbReference type="EMBL" id="CAXDID020000038">
    <property type="protein sequence ID" value="CAL5998783.1"/>
    <property type="molecule type" value="Genomic_DNA"/>
</dbReference>